<dbReference type="Proteomes" id="UP000886595">
    <property type="component" value="Unassembled WGS sequence"/>
</dbReference>
<accession>A0A8X7TXX2</accession>
<keyword evidence="3" id="KW-1185">Reference proteome</keyword>
<feature type="region of interest" description="Disordered" evidence="1">
    <location>
        <begin position="34"/>
        <end position="55"/>
    </location>
</feature>
<evidence type="ECO:0000313" key="2">
    <source>
        <dbReference type="EMBL" id="KAG2257789.1"/>
    </source>
</evidence>
<evidence type="ECO:0000256" key="1">
    <source>
        <dbReference type="SAM" id="MobiDB-lite"/>
    </source>
</evidence>
<protein>
    <submittedName>
        <fullName evidence="2">Uncharacterized protein</fullName>
    </submittedName>
</protein>
<dbReference type="EMBL" id="JAAMPC010000015">
    <property type="protein sequence ID" value="KAG2257789.1"/>
    <property type="molecule type" value="Genomic_DNA"/>
</dbReference>
<comment type="caution">
    <text evidence="2">The sequence shown here is derived from an EMBL/GenBank/DDBJ whole genome shotgun (WGS) entry which is preliminary data.</text>
</comment>
<feature type="compositionally biased region" description="Basic and acidic residues" evidence="1">
    <location>
        <begin position="42"/>
        <end position="55"/>
    </location>
</feature>
<gene>
    <name evidence="2" type="ORF">Bca52824_077083</name>
</gene>
<proteinExistence type="predicted"/>
<organism evidence="2 3">
    <name type="scientific">Brassica carinata</name>
    <name type="common">Ethiopian mustard</name>
    <name type="synonym">Abyssinian cabbage</name>
    <dbReference type="NCBI Taxonomy" id="52824"/>
    <lineage>
        <taxon>Eukaryota</taxon>
        <taxon>Viridiplantae</taxon>
        <taxon>Streptophyta</taxon>
        <taxon>Embryophyta</taxon>
        <taxon>Tracheophyta</taxon>
        <taxon>Spermatophyta</taxon>
        <taxon>Magnoliopsida</taxon>
        <taxon>eudicotyledons</taxon>
        <taxon>Gunneridae</taxon>
        <taxon>Pentapetalae</taxon>
        <taxon>rosids</taxon>
        <taxon>malvids</taxon>
        <taxon>Brassicales</taxon>
        <taxon>Brassicaceae</taxon>
        <taxon>Brassiceae</taxon>
        <taxon>Brassica</taxon>
    </lineage>
</organism>
<sequence>MKELQQWRCPELGQWWCTDLRWNQECHGGPFAQESRYKKKREKDWEEEKKMKLKR</sequence>
<dbReference type="AlphaFoldDB" id="A0A8X7TXX2"/>
<evidence type="ECO:0000313" key="3">
    <source>
        <dbReference type="Proteomes" id="UP000886595"/>
    </source>
</evidence>
<reference evidence="2 3" key="1">
    <citation type="submission" date="2020-02" db="EMBL/GenBank/DDBJ databases">
        <authorList>
            <person name="Ma Q."/>
            <person name="Huang Y."/>
            <person name="Song X."/>
            <person name="Pei D."/>
        </authorList>
    </citation>
    <scope>NUCLEOTIDE SEQUENCE [LARGE SCALE GENOMIC DNA]</scope>
    <source>
        <strain evidence="2">Sxm20200214</strain>
        <tissue evidence="2">Leaf</tissue>
    </source>
</reference>
<name>A0A8X7TXX2_BRACI</name>